<evidence type="ECO:0000313" key="4">
    <source>
        <dbReference type="Proteomes" id="UP000430634"/>
    </source>
</evidence>
<keyword evidence="5" id="KW-1185">Reference proteome</keyword>
<name>A0A6I3SVC1_9BURK</name>
<keyword evidence="1" id="KW-0812">Transmembrane</keyword>
<dbReference type="AlphaFoldDB" id="A0A6I3SVC1"/>
<dbReference type="EMBL" id="BMKG01000001">
    <property type="protein sequence ID" value="GGB85106.1"/>
    <property type="molecule type" value="Genomic_DNA"/>
</dbReference>
<dbReference type="Pfam" id="PF09919">
    <property type="entry name" value="DUF2149"/>
    <property type="match status" value="1"/>
</dbReference>
<gene>
    <name evidence="2" type="ORF">GCM10011572_03800</name>
    <name evidence="3" type="ORF">GM672_10260</name>
</gene>
<evidence type="ECO:0000256" key="1">
    <source>
        <dbReference type="SAM" id="Phobius"/>
    </source>
</evidence>
<evidence type="ECO:0000313" key="5">
    <source>
        <dbReference type="Proteomes" id="UP000622638"/>
    </source>
</evidence>
<keyword evidence="1" id="KW-1133">Transmembrane helix</keyword>
<dbReference type="RefSeq" id="WP_155470430.1">
    <property type="nucleotide sequence ID" value="NZ_BMKG01000001.1"/>
</dbReference>
<keyword evidence="1" id="KW-0472">Membrane</keyword>
<comment type="caution">
    <text evidence="3">The sequence shown here is derived from an EMBL/GenBank/DDBJ whole genome shotgun (WGS) entry which is preliminary data.</text>
</comment>
<organism evidence="3 4">
    <name type="scientific">Pseudoduganella buxea</name>
    <dbReference type="NCBI Taxonomy" id="1949069"/>
    <lineage>
        <taxon>Bacteria</taxon>
        <taxon>Pseudomonadati</taxon>
        <taxon>Pseudomonadota</taxon>
        <taxon>Betaproteobacteria</taxon>
        <taxon>Burkholderiales</taxon>
        <taxon>Oxalobacteraceae</taxon>
        <taxon>Telluria group</taxon>
        <taxon>Pseudoduganella</taxon>
    </lineage>
</organism>
<reference evidence="2" key="1">
    <citation type="journal article" date="2014" name="Int. J. Syst. Evol. Microbiol.">
        <title>Complete genome of a new Firmicutes species belonging to the dominant human colonic microbiota ('Ruminococcus bicirculans') reveals two chromosomes and a selective capacity to utilize plant glucans.</title>
        <authorList>
            <consortium name="NISC Comparative Sequencing Program"/>
            <person name="Wegmann U."/>
            <person name="Louis P."/>
            <person name="Goesmann A."/>
            <person name="Henrissat B."/>
            <person name="Duncan S.H."/>
            <person name="Flint H.J."/>
        </authorList>
    </citation>
    <scope>NUCLEOTIDE SEQUENCE</scope>
    <source>
        <strain evidence="2">CGMCC 1.15931</strain>
    </source>
</reference>
<dbReference type="OrthoDB" id="199365at2"/>
<dbReference type="InterPro" id="IPR018676">
    <property type="entry name" value="DUF2149"/>
</dbReference>
<evidence type="ECO:0000313" key="3">
    <source>
        <dbReference type="EMBL" id="MTV53113.1"/>
    </source>
</evidence>
<dbReference type="EMBL" id="WNKZ01000022">
    <property type="protein sequence ID" value="MTV53113.1"/>
    <property type="molecule type" value="Genomic_DNA"/>
</dbReference>
<reference evidence="5" key="2">
    <citation type="journal article" date="2019" name="Int. J. Syst. Evol. Microbiol.">
        <title>The Global Catalogue of Microorganisms (GCM) 10K type strain sequencing project: providing services to taxonomists for standard genome sequencing and annotation.</title>
        <authorList>
            <consortium name="The Broad Institute Genomics Platform"/>
            <consortium name="The Broad Institute Genome Sequencing Center for Infectious Disease"/>
            <person name="Wu L."/>
            <person name="Ma J."/>
        </authorList>
    </citation>
    <scope>NUCLEOTIDE SEQUENCE [LARGE SCALE GENOMIC DNA]</scope>
    <source>
        <strain evidence="5">CGMCC 1.15931</strain>
    </source>
</reference>
<accession>A0A6I3SVC1</accession>
<reference evidence="2" key="4">
    <citation type="submission" date="2024-05" db="EMBL/GenBank/DDBJ databases">
        <authorList>
            <person name="Sun Q."/>
            <person name="Zhou Y."/>
        </authorList>
    </citation>
    <scope>NUCLEOTIDE SEQUENCE</scope>
    <source>
        <strain evidence="2">CGMCC 1.15931</strain>
    </source>
</reference>
<proteinExistence type="predicted"/>
<reference evidence="3 4" key="3">
    <citation type="submission" date="2019-11" db="EMBL/GenBank/DDBJ databases">
        <title>Type strains purchased from KCTC, JCM and DSMZ.</title>
        <authorList>
            <person name="Lu H."/>
        </authorList>
    </citation>
    <scope>NUCLEOTIDE SEQUENCE [LARGE SCALE GENOMIC DNA]</scope>
    <source>
        <strain evidence="3 4">KCTC 52429</strain>
    </source>
</reference>
<feature type="transmembrane region" description="Helical" evidence="1">
    <location>
        <begin position="20"/>
        <end position="45"/>
    </location>
</feature>
<protein>
    <submittedName>
        <fullName evidence="3">DUF2149 domain-containing protein</fullName>
    </submittedName>
</protein>
<dbReference type="Proteomes" id="UP000622638">
    <property type="component" value="Unassembled WGS sequence"/>
</dbReference>
<evidence type="ECO:0000313" key="2">
    <source>
        <dbReference type="EMBL" id="GGB85106.1"/>
    </source>
</evidence>
<sequence>MRFMRSTRHARHADSGDDPLAGVANLFDASIVFIVAMMLALFSAWNMMDLLDPDSEVTIAKKGADGKVEILTKKGAEIKVSRVSDKPLSGDGKRLGTAYQLPDGKVVYVPE</sequence>
<dbReference type="Proteomes" id="UP000430634">
    <property type="component" value="Unassembled WGS sequence"/>
</dbReference>